<gene>
    <name evidence="2" type="ORF">LITE_LOCUS48223</name>
</gene>
<keyword evidence="3" id="KW-1185">Reference proteome</keyword>
<name>A0AAV0RJ50_9ROSI</name>
<evidence type="ECO:0000313" key="2">
    <source>
        <dbReference type="EMBL" id="CAI0557106.1"/>
    </source>
</evidence>
<dbReference type="Proteomes" id="UP001154282">
    <property type="component" value="Unassembled WGS sequence"/>
</dbReference>
<organism evidence="2 3">
    <name type="scientific">Linum tenue</name>
    <dbReference type="NCBI Taxonomy" id="586396"/>
    <lineage>
        <taxon>Eukaryota</taxon>
        <taxon>Viridiplantae</taxon>
        <taxon>Streptophyta</taxon>
        <taxon>Embryophyta</taxon>
        <taxon>Tracheophyta</taxon>
        <taxon>Spermatophyta</taxon>
        <taxon>Magnoliopsida</taxon>
        <taxon>eudicotyledons</taxon>
        <taxon>Gunneridae</taxon>
        <taxon>Pentapetalae</taxon>
        <taxon>rosids</taxon>
        <taxon>fabids</taxon>
        <taxon>Malpighiales</taxon>
        <taxon>Linaceae</taxon>
        <taxon>Linum</taxon>
    </lineage>
</organism>
<protein>
    <submittedName>
        <fullName evidence="2">Uncharacterized protein</fullName>
    </submittedName>
</protein>
<reference evidence="2" key="1">
    <citation type="submission" date="2022-08" db="EMBL/GenBank/DDBJ databases">
        <authorList>
            <person name="Gutierrez-Valencia J."/>
        </authorList>
    </citation>
    <scope>NUCLEOTIDE SEQUENCE</scope>
</reference>
<feature type="region of interest" description="Disordered" evidence="1">
    <location>
        <begin position="1"/>
        <end position="22"/>
    </location>
</feature>
<evidence type="ECO:0000256" key="1">
    <source>
        <dbReference type="SAM" id="MobiDB-lite"/>
    </source>
</evidence>
<accession>A0AAV0RJ50</accession>
<dbReference type="AlphaFoldDB" id="A0AAV0RJ50"/>
<evidence type="ECO:0000313" key="3">
    <source>
        <dbReference type="Proteomes" id="UP001154282"/>
    </source>
</evidence>
<comment type="caution">
    <text evidence="2">The sequence shown here is derived from an EMBL/GenBank/DDBJ whole genome shotgun (WGS) entry which is preliminary data.</text>
</comment>
<dbReference type="EMBL" id="CAMGYJ010000011">
    <property type="protein sequence ID" value="CAI0557106.1"/>
    <property type="molecule type" value="Genomic_DNA"/>
</dbReference>
<sequence>MQFPECWSEEDPSFLSRSCSYR</sequence>
<proteinExistence type="predicted"/>